<dbReference type="EMBL" id="PQXN01000459">
    <property type="protein sequence ID" value="TGO44794.1"/>
    <property type="molecule type" value="Genomic_DNA"/>
</dbReference>
<dbReference type="AlphaFoldDB" id="A0A4Z1H6K3"/>
<evidence type="ECO:0000313" key="1">
    <source>
        <dbReference type="EMBL" id="TGO44794.1"/>
    </source>
</evidence>
<gene>
    <name evidence="1" type="ORF">BCON_0461g00050</name>
</gene>
<evidence type="ECO:0000313" key="2">
    <source>
        <dbReference type="Proteomes" id="UP000297527"/>
    </source>
</evidence>
<dbReference type="Proteomes" id="UP000297527">
    <property type="component" value="Unassembled WGS sequence"/>
</dbReference>
<keyword evidence="2" id="KW-1185">Reference proteome</keyword>
<proteinExistence type="predicted"/>
<sequence>MIKNNYKYTDADIDNNTAIAIANKNITYTLVEEEDHFTVDPKKFDEHLKYEYKQYKDVNDDLLILIPRKTCQA</sequence>
<protein>
    <submittedName>
        <fullName evidence="1">Uncharacterized protein</fullName>
    </submittedName>
</protein>
<organism evidence="1 2">
    <name type="scientific">Botryotinia convoluta</name>
    <dbReference type="NCBI Taxonomy" id="54673"/>
    <lineage>
        <taxon>Eukaryota</taxon>
        <taxon>Fungi</taxon>
        <taxon>Dikarya</taxon>
        <taxon>Ascomycota</taxon>
        <taxon>Pezizomycotina</taxon>
        <taxon>Leotiomycetes</taxon>
        <taxon>Helotiales</taxon>
        <taxon>Sclerotiniaceae</taxon>
        <taxon>Botryotinia</taxon>
    </lineage>
</organism>
<comment type="caution">
    <text evidence="1">The sequence shown here is derived from an EMBL/GenBank/DDBJ whole genome shotgun (WGS) entry which is preliminary data.</text>
</comment>
<reference evidence="1 2" key="1">
    <citation type="submission" date="2017-12" db="EMBL/GenBank/DDBJ databases">
        <title>Comparative genomics of Botrytis spp.</title>
        <authorList>
            <person name="Valero-Jimenez C.A."/>
            <person name="Tapia P."/>
            <person name="Veloso J."/>
            <person name="Silva-Moreno E."/>
            <person name="Staats M."/>
            <person name="Valdes J.H."/>
            <person name="Van Kan J.A.L."/>
        </authorList>
    </citation>
    <scope>NUCLEOTIDE SEQUENCE [LARGE SCALE GENOMIC DNA]</scope>
    <source>
        <strain evidence="1 2">MUCL11595</strain>
    </source>
</reference>
<name>A0A4Z1H6K3_9HELO</name>
<accession>A0A4Z1H6K3</accession>